<dbReference type="EMBL" id="KY774314">
    <property type="protein sequence ID" value="ART31162.1"/>
    <property type="molecule type" value="Genomic_DNA"/>
</dbReference>
<proteinExistence type="predicted"/>
<name>A0A1Y0B144_9LAMI</name>
<accession>A0A1Y0B144</accession>
<reference evidence="1" key="1">
    <citation type="submission" date="2017-03" db="EMBL/GenBank/DDBJ databases">
        <title>The mitochondrial genome of the carnivorous plant Utricularia reniformis (Lentibulariaceae): structure, comparative analysis and evolutionary landmarks.</title>
        <authorList>
            <person name="Silva S.R."/>
            <person name="Alvarenga D.O."/>
            <person name="Michael T.P."/>
            <person name="Miranda V.F.O."/>
            <person name="Varani A.M."/>
        </authorList>
    </citation>
    <scope>NUCLEOTIDE SEQUENCE</scope>
</reference>
<sequence length="102" mass="11691">MLLGLPAELDEMNGLAVESKGKSGGLWMLWSRSLDLKIQTFSSHHIEACITATATEMEMYRFLRRPRRLEAQGILGTSEETVPFICTPTLSFWRFQRNSLRK</sequence>
<organism evidence="1">
    <name type="scientific">Utricularia reniformis</name>
    <dbReference type="NCBI Taxonomy" id="192314"/>
    <lineage>
        <taxon>Eukaryota</taxon>
        <taxon>Viridiplantae</taxon>
        <taxon>Streptophyta</taxon>
        <taxon>Embryophyta</taxon>
        <taxon>Tracheophyta</taxon>
        <taxon>Spermatophyta</taxon>
        <taxon>Magnoliopsida</taxon>
        <taxon>eudicotyledons</taxon>
        <taxon>Gunneridae</taxon>
        <taxon>Pentapetalae</taxon>
        <taxon>asterids</taxon>
        <taxon>lamiids</taxon>
        <taxon>Lamiales</taxon>
        <taxon>Lentibulariaceae</taxon>
        <taxon>Utricularia</taxon>
    </lineage>
</organism>
<geneLocation type="mitochondrion" evidence="1"/>
<evidence type="ECO:0000313" key="1">
    <source>
        <dbReference type="EMBL" id="ART31162.1"/>
    </source>
</evidence>
<protein>
    <submittedName>
        <fullName evidence="1">Uncharacterized protein</fullName>
    </submittedName>
</protein>
<keyword evidence="1" id="KW-0496">Mitochondrion</keyword>
<dbReference type="AlphaFoldDB" id="A0A1Y0B144"/>
<gene>
    <name evidence="1" type="ORF">AEK19_MT0938</name>
</gene>